<keyword evidence="6" id="KW-1185">Reference proteome</keyword>
<dbReference type="Gene3D" id="1.10.510.10">
    <property type="entry name" value="Transferase(Phosphotransferase) domain 1"/>
    <property type="match status" value="1"/>
</dbReference>
<feature type="region of interest" description="Disordered" evidence="2">
    <location>
        <begin position="1"/>
        <end position="20"/>
    </location>
</feature>
<dbReference type="InterPro" id="IPR004147">
    <property type="entry name" value="ABC1_dom"/>
</dbReference>
<evidence type="ECO:0000259" key="4">
    <source>
        <dbReference type="Pfam" id="PF03109"/>
    </source>
</evidence>
<dbReference type="Pfam" id="PF03109">
    <property type="entry name" value="ABC1"/>
    <property type="match status" value="1"/>
</dbReference>
<keyword evidence="3" id="KW-1133">Transmembrane helix</keyword>
<sequence>MMETPVGPLKRNRPFPRAAKGGSEWWETARSLSGAGTGALRDIMLKVTCSCLIGGCVSQALVWLEDSGLNGSEDLPNIVDEVGAGIFRELDYTQEATNMADFSEALSFLDYLKVARTYDHLTTRRVMTQEWLRGRPMKELNLEEQKKMVKMGVECSSAQLFRTGLVHADPHEGNMMYTDDGKLAILDFGLICRVDNSQQEAMAGCILNILNGDWNELIDNLRVMEMLPTTAQRWIGEDGKQADYTSDKGTWQEIDDAEFRRAFAECMDGPDPNNKVVRANFTELVVDLTALSTGYRFQLPPYMVFIIRSLTTLDFCAVRTNCNMYEVAAPTALFRALSPRSATGRDALARALLSDSGDLQWERLQQLATSAMGDKTDSKVSADGLVEAAESMGTTDSLPSTSGEDAGAEMQKMMTDLVKTKDGVALRRILADANPGTILPPKALRVVMAEVAREHFARETRNFSARLFLASVRNAVMSGIKADKEEELCDVSEEGRLKCMESLNNRRKQVAWKIIMRKLSAPGGLWASIRLLGILVWAAMAGSMYGLGQRIVSKLKGGRSKEARVDQVVTA</sequence>
<evidence type="ECO:0000313" key="6">
    <source>
        <dbReference type="Proteomes" id="UP001190700"/>
    </source>
</evidence>
<feature type="transmembrane region" description="Helical" evidence="3">
    <location>
        <begin position="525"/>
        <end position="547"/>
    </location>
</feature>
<evidence type="ECO:0000256" key="3">
    <source>
        <dbReference type="SAM" id="Phobius"/>
    </source>
</evidence>
<proteinExistence type="inferred from homology"/>
<dbReference type="InterPro" id="IPR050154">
    <property type="entry name" value="UbiB_kinase"/>
</dbReference>
<feature type="domain" description="ABC1 atypical kinase-like" evidence="4">
    <location>
        <begin position="70"/>
        <end position="218"/>
    </location>
</feature>
<dbReference type="PANTHER" id="PTHR10566:SF123">
    <property type="entry name" value="PROTEIN KINASE SUPERFAMILY PROTEIN"/>
    <property type="match status" value="1"/>
</dbReference>
<dbReference type="SUPFAM" id="SSF56112">
    <property type="entry name" value="Protein kinase-like (PK-like)"/>
    <property type="match status" value="1"/>
</dbReference>
<dbReference type="InterPro" id="IPR011009">
    <property type="entry name" value="Kinase-like_dom_sf"/>
</dbReference>
<accession>A0AAE0BRR1</accession>
<gene>
    <name evidence="5" type="ORF">CYMTET_49641</name>
</gene>
<keyword evidence="3" id="KW-0812">Transmembrane</keyword>
<comment type="similarity">
    <text evidence="1">Belongs to the protein kinase superfamily. ADCK protein kinase family.</text>
</comment>
<comment type="caution">
    <text evidence="5">The sequence shown here is derived from an EMBL/GenBank/DDBJ whole genome shotgun (WGS) entry which is preliminary data.</text>
</comment>
<reference evidence="5 6" key="1">
    <citation type="journal article" date="2015" name="Genome Biol. Evol.">
        <title>Comparative Genomics of a Bacterivorous Green Alga Reveals Evolutionary Causalities and Consequences of Phago-Mixotrophic Mode of Nutrition.</title>
        <authorList>
            <person name="Burns J.A."/>
            <person name="Paasch A."/>
            <person name="Narechania A."/>
            <person name="Kim E."/>
        </authorList>
    </citation>
    <scope>NUCLEOTIDE SEQUENCE [LARGE SCALE GENOMIC DNA]</scope>
    <source>
        <strain evidence="5 6">PLY_AMNH</strain>
    </source>
</reference>
<keyword evidence="3" id="KW-0472">Membrane</keyword>
<evidence type="ECO:0000256" key="1">
    <source>
        <dbReference type="ARBA" id="ARBA00009670"/>
    </source>
</evidence>
<dbReference type="CDD" id="cd05121">
    <property type="entry name" value="ABC1_ADCK3-like"/>
    <property type="match status" value="1"/>
</dbReference>
<evidence type="ECO:0000313" key="5">
    <source>
        <dbReference type="EMBL" id="KAK3240522.1"/>
    </source>
</evidence>
<protein>
    <recommendedName>
        <fullName evidence="4">ABC1 atypical kinase-like domain-containing protein</fullName>
    </recommendedName>
</protein>
<dbReference type="PANTHER" id="PTHR10566">
    <property type="entry name" value="CHAPERONE-ACTIVITY OF BC1 COMPLEX CABC1 -RELATED"/>
    <property type="match status" value="1"/>
</dbReference>
<dbReference type="Proteomes" id="UP001190700">
    <property type="component" value="Unassembled WGS sequence"/>
</dbReference>
<dbReference type="AlphaFoldDB" id="A0AAE0BRR1"/>
<name>A0AAE0BRR1_9CHLO</name>
<dbReference type="EMBL" id="LGRX02033619">
    <property type="protein sequence ID" value="KAK3240522.1"/>
    <property type="molecule type" value="Genomic_DNA"/>
</dbReference>
<organism evidence="5 6">
    <name type="scientific">Cymbomonas tetramitiformis</name>
    <dbReference type="NCBI Taxonomy" id="36881"/>
    <lineage>
        <taxon>Eukaryota</taxon>
        <taxon>Viridiplantae</taxon>
        <taxon>Chlorophyta</taxon>
        <taxon>Pyramimonadophyceae</taxon>
        <taxon>Pyramimonadales</taxon>
        <taxon>Pyramimonadaceae</taxon>
        <taxon>Cymbomonas</taxon>
    </lineage>
</organism>
<evidence type="ECO:0000256" key="2">
    <source>
        <dbReference type="SAM" id="MobiDB-lite"/>
    </source>
</evidence>